<proteinExistence type="predicted"/>
<dbReference type="EMBL" id="JBHRSQ010000006">
    <property type="protein sequence ID" value="MFC2990704.1"/>
    <property type="molecule type" value="Genomic_DNA"/>
</dbReference>
<name>A0ABV7B0V0_9GAMM</name>
<dbReference type="PROSITE" id="PS51257">
    <property type="entry name" value="PROKAR_LIPOPROTEIN"/>
    <property type="match status" value="1"/>
</dbReference>
<gene>
    <name evidence="1" type="ORF">ACFODV_01515</name>
</gene>
<reference evidence="2" key="1">
    <citation type="journal article" date="2019" name="Int. J. Syst. Evol. Microbiol.">
        <title>The Global Catalogue of Microorganisms (GCM) 10K type strain sequencing project: providing services to taxonomists for standard genome sequencing and annotation.</title>
        <authorList>
            <consortium name="The Broad Institute Genomics Platform"/>
            <consortium name="The Broad Institute Genome Sequencing Center for Infectious Disease"/>
            <person name="Wu L."/>
            <person name="Ma J."/>
        </authorList>
    </citation>
    <scope>NUCLEOTIDE SEQUENCE [LARGE SCALE GENOMIC DNA]</scope>
    <source>
        <strain evidence="2">KCTC 52660</strain>
    </source>
</reference>
<evidence type="ECO:0000313" key="2">
    <source>
        <dbReference type="Proteomes" id="UP001595386"/>
    </source>
</evidence>
<sequence length="185" mass="19995">MKRWIAMLLPGLLLAGCEIMPPGPSTTDRIEVIDRVAEEPADVPYRVEEPRDVTPGRIQRQVAFPEAQYAALEKTGSAEISGRLSLNGIPLANRPVSVAPVTTYSAEAAEQALAGRAVARADPRAQEYTHTSYTNSNGHFRIGGLPSGEFYVSGSGQDPITGETRVIIQQVRLGNGQQLRVDLSR</sequence>
<accession>A0ABV7B0V0</accession>
<dbReference type="Proteomes" id="UP001595386">
    <property type="component" value="Unassembled WGS sequence"/>
</dbReference>
<comment type="caution">
    <text evidence="1">The sequence shown here is derived from an EMBL/GenBank/DDBJ whole genome shotgun (WGS) entry which is preliminary data.</text>
</comment>
<protein>
    <submittedName>
        <fullName evidence="1">Carboxypeptidase-like regulatory domain-containing protein</fullName>
    </submittedName>
</protein>
<dbReference type="RefSeq" id="WP_379753567.1">
    <property type="nucleotide sequence ID" value="NZ_JBHRSQ010000006.1"/>
</dbReference>
<keyword evidence="2" id="KW-1185">Reference proteome</keyword>
<dbReference type="SUPFAM" id="SSF117074">
    <property type="entry name" value="Hypothetical protein PA1324"/>
    <property type="match status" value="1"/>
</dbReference>
<evidence type="ECO:0000313" key="1">
    <source>
        <dbReference type="EMBL" id="MFC2990704.1"/>
    </source>
</evidence>
<organism evidence="1 2">
    <name type="scientific">Halomonas tibetensis</name>
    <dbReference type="NCBI Taxonomy" id="2259590"/>
    <lineage>
        <taxon>Bacteria</taxon>
        <taxon>Pseudomonadati</taxon>
        <taxon>Pseudomonadota</taxon>
        <taxon>Gammaproteobacteria</taxon>
        <taxon>Oceanospirillales</taxon>
        <taxon>Halomonadaceae</taxon>
        <taxon>Halomonas</taxon>
    </lineage>
</organism>